<dbReference type="PANTHER" id="PTHR10039">
    <property type="entry name" value="AMELOGENIN"/>
    <property type="match status" value="1"/>
</dbReference>
<sequence length="840" mass="94766">MQNIHSGNDQNIHAGNGHIFTGEVNVVESLVQTINPANGAGPNAHKTLWDAVAGIGASHRAEQQFSRGECLEGTREEALRMIHDWRKAREQDLPICWLSGAAGVGKSAIAMTIAKSCEEDGLVSSFFIFRSDPRRNNPSGLMLAIAHGLVVTIPRLEPVINGRITADPKILEATMELQFRELILKPSLSRSRKKPCWRRLLASLGCCSAPPKDPGLIITPSGPNLVIIDGLDECSDSATQLRILATIRDSYQRTPHFPLRFLICSRPESWIRQAFMAQPLRDITRSIVLDDTFSPAKDIERYLVHELEGIRESTDYTYIEFPTPWPSQEDYNCLVKRSDGQFVYIVTAVKFVKIPHCNPVKQLRVIIANPPVKSLTKSPYPELDNLYHVILAANPYHDMILMILAAILLLPHDKMDGEGRTQSPEWLGLLLWLSPGEVILALRAMHSVLDIRGPRDRIRVYHTSFIDYLSDQTRSAEFCITEQKYVLAQRWLQALSRDRIGGYSPARLYGQLTILFFTKWISYCVSLPEPTPALLEDLGNLDISAVFFCMLVLKYDQRPFQRAIITSLSWDEAFKALITWLSSSVNPTAGILAKRFREQPKVFHIESDDAFDLEDMQGTGSQHIDQLINIVSMISGFDPSLAWFITSANAFSFPRVTGCYCHDMNVNPSTTSSCYPGHRLYQSVCLRILRGYMLLHQANTSRHDTYPENLLKSSLLLHCPFEPELFSLCGTFFELLGTHFQPDRIPRNVPEYRTKLLDWLETCPDCYAREAEALRAQVRSVFCQSGEVDADAEAHSNTSGRAISSRFQRLWSLPDPPKKTSTYRRLPPIEEESDSEESDG</sequence>
<organism evidence="4 5">
    <name type="scientific">Marasmius crinis-equi</name>
    <dbReference type="NCBI Taxonomy" id="585013"/>
    <lineage>
        <taxon>Eukaryota</taxon>
        <taxon>Fungi</taxon>
        <taxon>Dikarya</taxon>
        <taxon>Basidiomycota</taxon>
        <taxon>Agaricomycotina</taxon>
        <taxon>Agaricomycetes</taxon>
        <taxon>Agaricomycetidae</taxon>
        <taxon>Agaricales</taxon>
        <taxon>Marasmiineae</taxon>
        <taxon>Marasmiaceae</taxon>
        <taxon>Marasmius</taxon>
    </lineage>
</organism>
<keyword evidence="5" id="KW-1185">Reference proteome</keyword>
<dbReference type="Pfam" id="PF24883">
    <property type="entry name" value="NPHP3_N"/>
    <property type="match status" value="1"/>
</dbReference>
<dbReference type="Gene3D" id="3.40.50.300">
    <property type="entry name" value="P-loop containing nucleotide triphosphate hydrolases"/>
    <property type="match status" value="1"/>
</dbReference>
<evidence type="ECO:0000313" key="4">
    <source>
        <dbReference type="EMBL" id="KAL0565302.1"/>
    </source>
</evidence>
<feature type="region of interest" description="Disordered" evidence="2">
    <location>
        <begin position="811"/>
        <end position="840"/>
    </location>
</feature>
<dbReference type="SUPFAM" id="SSF52540">
    <property type="entry name" value="P-loop containing nucleoside triphosphate hydrolases"/>
    <property type="match status" value="1"/>
</dbReference>
<feature type="compositionally biased region" description="Acidic residues" evidence="2">
    <location>
        <begin position="829"/>
        <end position="840"/>
    </location>
</feature>
<evidence type="ECO:0000256" key="2">
    <source>
        <dbReference type="SAM" id="MobiDB-lite"/>
    </source>
</evidence>
<evidence type="ECO:0000256" key="1">
    <source>
        <dbReference type="ARBA" id="ARBA00022737"/>
    </source>
</evidence>
<dbReference type="Proteomes" id="UP001465976">
    <property type="component" value="Unassembled WGS sequence"/>
</dbReference>
<feature type="domain" description="Nephrocystin 3-like N-terminal" evidence="3">
    <location>
        <begin position="82"/>
        <end position="195"/>
    </location>
</feature>
<dbReference type="PANTHER" id="PTHR10039:SF17">
    <property type="entry name" value="FUNGAL STAND N-TERMINAL GOODBYE DOMAIN-CONTAINING PROTEIN-RELATED"/>
    <property type="match status" value="1"/>
</dbReference>
<proteinExistence type="predicted"/>
<accession>A0ABR3EQX2</accession>
<protein>
    <recommendedName>
        <fullName evidence="3">Nephrocystin 3-like N-terminal domain-containing protein</fullName>
    </recommendedName>
</protein>
<name>A0ABR3EQX2_9AGAR</name>
<evidence type="ECO:0000259" key="3">
    <source>
        <dbReference type="Pfam" id="PF24883"/>
    </source>
</evidence>
<dbReference type="InterPro" id="IPR027417">
    <property type="entry name" value="P-loop_NTPase"/>
</dbReference>
<dbReference type="InterPro" id="IPR056884">
    <property type="entry name" value="NPHP3-like_N"/>
</dbReference>
<comment type="caution">
    <text evidence="4">The sequence shown here is derived from an EMBL/GenBank/DDBJ whole genome shotgun (WGS) entry which is preliminary data.</text>
</comment>
<reference evidence="4 5" key="1">
    <citation type="submission" date="2024-02" db="EMBL/GenBank/DDBJ databases">
        <title>A draft genome for the cacao thread blight pathogen Marasmius crinis-equi.</title>
        <authorList>
            <person name="Cohen S.P."/>
            <person name="Baruah I.K."/>
            <person name="Amoako-Attah I."/>
            <person name="Bukari Y."/>
            <person name="Meinhardt L.W."/>
            <person name="Bailey B.A."/>
        </authorList>
    </citation>
    <scope>NUCLEOTIDE SEQUENCE [LARGE SCALE GENOMIC DNA]</scope>
    <source>
        <strain evidence="4 5">GH-76</strain>
    </source>
</reference>
<gene>
    <name evidence="4" type="ORF">V5O48_016720</name>
</gene>
<evidence type="ECO:0000313" key="5">
    <source>
        <dbReference type="Proteomes" id="UP001465976"/>
    </source>
</evidence>
<dbReference type="EMBL" id="JBAHYK010002330">
    <property type="protein sequence ID" value="KAL0565302.1"/>
    <property type="molecule type" value="Genomic_DNA"/>
</dbReference>
<keyword evidence="1" id="KW-0677">Repeat</keyword>